<dbReference type="RefSeq" id="WP_173132444.1">
    <property type="nucleotide sequence ID" value="NZ_JABMKX010000005.1"/>
</dbReference>
<evidence type="ECO:0000313" key="2">
    <source>
        <dbReference type="Proteomes" id="UP000711047"/>
    </source>
</evidence>
<organism evidence="1 2">
    <name type="scientific">Paenibacillus tritici</name>
    <dbReference type="NCBI Taxonomy" id="1873425"/>
    <lineage>
        <taxon>Bacteria</taxon>
        <taxon>Bacillati</taxon>
        <taxon>Bacillota</taxon>
        <taxon>Bacilli</taxon>
        <taxon>Bacillales</taxon>
        <taxon>Paenibacillaceae</taxon>
        <taxon>Paenibacillus</taxon>
    </lineage>
</organism>
<reference evidence="1 2" key="1">
    <citation type="submission" date="2020-05" db="EMBL/GenBank/DDBJ databases">
        <title>Paenibacillus glebae, sp. nov., Paenibacillus humi sp. nov., Paenibacillus pedi sp. nov., Paenibacillus terrestris sp. nov. and Paenibacillus terricola sp. nov., isolated from a forest top soil sample.</title>
        <authorList>
            <person name="Qi S."/>
            <person name="Carlier A."/>
            <person name="Cnockaert M."/>
            <person name="Vandamme P."/>
        </authorList>
    </citation>
    <scope>NUCLEOTIDE SEQUENCE [LARGE SCALE GENOMIC DNA]</scope>
    <source>
        <strain evidence="1 2">LMG 29502</strain>
    </source>
</reference>
<dbReference type="Proteomes" id="UP000711047">
    <property type="component" value="Unassembled WGS sequence"/>
</dbReference>
<name>A0ABX2DR97_9BACL</name>
<keyword evidence="2" id="KW-1185">Reference proteome</keyword>
<proteinExistence type="predicted"/>
<dbReference type="EMBL" id="JABMKX010000005">
    <property type="protein sequence ID" value="NQX45951.1"/>
    <property type="molecule type" value="Genomic_DNA"/>
</dbReference>
<evidence type="ECO:0000313" key="1">
    <source>
        <dbReference type="EMBL" id="NQX45951.1"/>
    </source>
</evidence>
<accession>A0ABX2DR97</accession>
<dbReference type="Pfam" id="PF13692">
    <property type="entry name" value="Glyco_trans_1_4"/>
    <property type="match status" value="1"/>
</dbReference>
<dbReference type="SUPFAM" id="SSF53756">
    <property type="entry name" value="UDP-Glycosyltransferase/glycogen phosphorylase"/>
    <property type="match status" value="1"/>
</dbReference>
<protein>
    <submittedName>
        <fullName evidence="1">Glycosyltransferase</fullName>
    </submittedName>
</protein>
<comment type="caution">
    <text evidence="1">The sequence shown here is derived from an EMBL/GenBank/DDBJ whole genome shotgun (WGS) entry which is preliminary data.</text>
</comment>
<gene>
    <name evidence="1" type="ORF">HQN87_11470</name>
</gene>
<dbReference type="Gene3D" id="3.40.50.2000">
    <property type="entry name" value="Glycogen Phosphorylase B"/>
    <property type="match status" value="1"/>
</dbReference>
<sequence length="397" mass="43777">MRERMLFLSARSHSPEDTEGYIRTKNFLDILLERFDIDLLEYSHLRRETPVLRNPALTVHQVKQPAAARRSLLFRLKRPRSEVAVTGNGKSLRAAITEMCRLHSYSHVFVTHGMPGNSLNLISSLLPEAVIVADVRRFGSRQAQSRAAAGHGISKGYYKLNAALIRREVRRLMTKTSLLLTATEGEALSFKAVSFADAGKVHVVPPYIDLDELPYCANGHIFKDNSIVLHWDMDSTHGKNAALLFFRKVYPLIQAEVPDFRCYIISGKVHPEVAAAAQKDSSIVITGTGEAEQSAGYIRRARAVVVSLSEGCGSQVKILEAWALRTPVVSSLNGSEELICEPGRNILLAGTPAAFADHLVRLLTMPELGSIIADQAYRTLSEHYAADGVKAKVLNLV</sequence>